<gene>
    <name evidence="2" type="ORF">LPJ61_003137</name>
</gene>
<evidence type="ECO:0000313" key="2">
    <source>
        <dbReference type="EMBL" id="KAJ1730212.1"/>
    </source>
</evidence>
<feature type="compositionally biased region" description="Basic and acidic residues" evidence="1">
    <location>
        <begin position="85"/>
        <end position="97"/>
    </location>
</feature>
<dbReference type="AlphaFoldDB" id="A0A9W7YEF6"/>
<dbReference type="EMBL" id="JANBOI010000487">
    <property type="protein sequence ID" value="KAJ1730212.1"/>
    <property type="molecule type" value="Genomic_DNA"/>
</dbReference>
<evidence type="ECO:0000313" key="3">
    <source>
        <dbReference type="Proteomes" id="UP001143981"/>
    </source>
</evidence>
<reference evidence="2" key="1">
    <citation type="submission" date="2022-07" db="EMBL/GenBank/DDBJ databases">
        <title>Phylogenomic reconstructions and comparative analyses of Kickxellomycotina fungi.</title>
        <authorList>
            <person name="Reynolds N.K."/>
            <person name="Stajich J.E."/>
            <person name="Barry K."/>
            <person name="Grigoriev I.V."/>
            <person name="Crous P."/>
            <person name="Smith M.E."/>
        </authorList>
    </citation>
    <scope>NUCLEOTIDE SEQUENCE</scope>
    <source>
        <strain evidence="2">BCRC 34381</strain>
    </source>
</reference>
<dbReference type="Proteomes" id="UP001143981">
    <property type="component" value="Unassembled WGS sequence"/>
</dbReference>
<proteinExistence type="predicted"/>
<keyword evidence="3" id="KW-1185">Reference proteome</keyword>
<feature type="region of interest" description="Disordered" evidence="1">
    <location>
        <begin position="85"/>
        <end position="135"/>
    </location>
</feature>
<protein>
    <submittedName>
        <fullName evidence="2">Uncharacterized protein</fullName>
    </submittedName>
</protein>
<sequence length="154" mass="16242">MYDEMPGVEGMGARYRSPFAAFWNQGLAPGQGFPQVGMSAYGYALPGFGLGQFVSPDAQILAGAGEGVINEHDLDNIDSRVNGYDRFKDSGSGRSRPDPAYPGCFKGESCGDNDDGPSYEHRHRYHDSGAGSSSGSRRATLLWAAVASAAALAL</sequence>
<accession>A0A9W7YEF6</accession>
<organism evidence="2 3">
    <name type="scientific">Coemansia biformis</name>
    <dbReference type="NCBI Taxonomy" id="1286918"/>
    <lineage>
        <taxon>Eukaryota</taxon>
        <taxon>Fungi</taxon>
        <taxon>Fungi incertae sedis</taxon>
        <taxon>Zoopagomycota</taxon>
        <taxon>Kickxellomycotina</taxon>
        <taxon>Kickxellomycetes</taxon>
        <taxon>Kickxellales</taxon>
        <taxon>Kickxellaceae</taxon>
        <taxon>Coemansia</taxon>
    </lineage>
</organism>
<name>A0A9W7YEF6_9FUNG</name>
<dbReference type="OrthoDB" id="5558474at2759"/>
<evidence type="ECO:0000256" key="1">
    <source>
        <dbReference type="SAM" id="MobiDB-lite"/>
    </source>
</evidence>
<comment type="caution">
    <text evidence="2">The sequence shown here is derived from an EMBL/GenBank/DDBJ whole genome shotgun (WGS) entry which is preliminary data.</text>
</comment>